<dbReference type="Gene3D" id="3.40.50.150">
    <property type="entry name" value="Vaccinia Virus protein VP39"/>
    <property type="match status" value="1"/>
</dbReference>
<gene>
    <name evidence="7" type="primary">trmB</name>
    <name evidence="8" type="ordered locus">TASI_0314</name>
</gene>
<keyword evidence="3 7" id="KW-0489">Methyltransferase</keyword>
<evidence type="ECO:0000313" key="9">
    <source>
        <dbReference type="Proteomes" id="UP000009284"/>
    </source>
</evidence>
<evidence type="ECO:0000313" key="8">
    <source>
        <dbReference type="EMBL" id="AEP36096.1"/>
    </source>
</evidence>
<keyword evidence="9" id="KW-1185">Reference proteome</keyword>
<dbReference type="STRING" id="1008459.TASI_0314"/>
<dbReference type="InterPro" id="IPR029063">
    <property type="entry name" value="SAM-dependent_MTases_sf"/>
</dbReference>
<reference key="1">
    <citation type="submission" date="2011-09" db="EMBL/GenBank/DDBJ databases">
        <title>Genomic characterization of the Taylorella genus.</title>
        <authorList>
            <person name="Hebert L."/>
            <person name="Moumen B."/>
            <person name="Pons N."/>
            <person name="Duquesne F."/>
            <person name="Breuil M.-F."/>
            <person name="Goux D."/>
            <person name="Batto J.-M."/>
            <person name="Renault P."/>
            <person name="Laugier C."/>
            <person name="Petry S."/>
        </authorList>
    </citation>
    <scope>NUCLEOTIDE SEQUENCE</scope>
    <source>
        <strain>MCE3</strain>
    </source>
</reference>
<dbReference type="AlphaFoldDB" id="G4QCG6"/>
<feature type="binding site" evidence="7">
    <location>
        <position position="141"/>
    </location>
    <ligand>
        <name>S-adenosyl-L-methionine</name>
        <dbReference type="ChEBI" id="CHEBI:59789"/>
    </ligand>
</feature>
<reference evidence="8 9" key="2">
    <citation type="journal article" date="2012" name="PLoS ONE">
        <title>Genomic characterization of the taylorella genus.</title>
        <authorList>
            <person name="Hebert L."/>
            <person name="Moumen B."/>
            <person name="Pons N."/>
            <person name="Duquesne F."/>
            <person name="Breuil M.F."/>
            <person name="Goux D."/>
            <person name="Batto J.M."/>
            <person name="Laugier C."/>
            <person name="Renault P."/>
            <person name="Petry S."/>
        </authorList>
    </citation>
    <scope>NUCLEOTIDE SEQUENCE [LARGE SCALE GENOMIC DNA]</scope>
    <source>
        <strain evidence="8 9">MCE3</strain>
    </source>
</reference>
<evidence type="ECO:0000256" key="4">
    <source>
        <dbReference type="ARBA" id="ARBA00022679"/>
    </source>
</evidence>
<dbReference type="InterPro" id="IPR003358">
    <property type="entry name" value="tRNA_(Gua-N-7)_MeTrfase_Trmb"/>
</dbReference>
<comment type="caution">
    <text evidence="7">Lacks conserved residue(s) required for the propagation of feature annotation.</text>
</comment>
<dbReference type="CDD" id="cd02440">
    <property type="entry name" value="AdoMet_MTases"/>
    <property type="match status" value="1"/>
</dbReference>
<feature type="binding site" evidence="7">
    <location>
        <position position="66"/>
    </location>
    <ligand>
        <name>S-adenosyl-L-methionine</name>
        <dbReference type="ChEBI" id="CHEBI:59789"/>
    </ligand>
</feature>
<dbReference type="eggNOG" id="COG0220">
    <property type="taxonomic scope" value="Bacteria"/>
</dbReference>
<evidence type="ECO:0000256" key="1">
    <source>
        <dbReference type="ARBA" id="ARBA00000142"/>
    </source>
</evidence>
<comment type="similarity">
    <text evidence="7">Belongs to the class I-like SAM-binding methyltransferase superfamily. TrmB family.</text>
</comment>
<organism evidence="8 9">
    <name type="scientific">Taylorella asinigenitalis (strain MCE3)</name>
    <dbReference type="NCBI Taxonomy" id="1008459"/>
    <lineage>
        <taxon>Bacteria</taxon>
        <taxon>Pseudomonadati</taxon>
        <taxon>Pseudomonadota</taxon>
        <taxon>Betaproteobacteria</taxon>
        <taxon>Burkholderiales</taxon>
        <taxon>Alcaligenaceae</taxon>
        <taxon>Taylorella</taxon>
    </lineage>
</organism>
<dbReference type="KEGG" id="tas:TASI_0314"/>
<dbReference type="PROSITE" id="PS51625">
    <property type="entry name" value="SAM_MT_TRMB"/>
    <property type="match status" value="1"/>
</dbReference>
<dbReference type="GO" id="GO:0008176">
    <property type="term" value="F:tRNA (guanine(46)-N7)-methyltransferase activity"/>
    <property type="evidence" value="ECO:0007669"/>
    <property type="project" value="UniProtKB-UniRule"/>
</dbReference>
<dbReference type="NCBIfam" id="TIGR00091">
    <property type="entry name" value="tRNA (guanosine(46)-N7)-methyltransferase TrmB"/>
    <property type="match status" value="1"/>
</dbReference>
<comment type="pathway">
    <text evidence="7">tRNA modification; N(7)-methylguanine-tRNA biosynthesis.</text>
</comment>
<protein>
    <recommendedName>
        <fullName evidence="7">tRNA (guanine-N(7)-)-methyltransferase</fullName>
        <ecNumber evidence="7">2.1.1.33</ecNumber>
    </recommendedName>
    <alternativeName>
        <fullName evidence="7">tRNA (guanine(46)-N(7))-methyltransferase</fullName>
    </alternativeName>
    <alternativeName>
        <fullName evidence="7">tRNA(m7G46)-methyltransferase</fullName>
    </alternativeName>
</protein>
<dbReference type="InterPro" id="IPR055361">
    <property type="entry name" value="tRNA_methyltr_TrmB_bact"/>
</dbReference>
<keyword evidence="5 7" id="KW-0949">S-adenosyl-L-methionine</keyword>
<dbReference type="PANTHER" id="PTHR23417">
    <property type="entry name" value="3-DEOXY-D-MANNO-OCTULOSONIC-ACID TRANSFERASE/TRNA GUANINE-N 7 - -METHYLTRANSFERASE"/>
    <property type="match status" value="1"/>
</dbReference>
<dbReference type="OrthoDB" id="9802090at2"/>
<evidence type="ECO:0000256" key="3">
    <source>
        <dbReference type="ARBA" id="ARBA00022603"/>
    </source>
</evidence>
<feature type="binding site" evidence="7">
    <location>
        <position position="91"/>
    </location>
    <ligand>
        <name>S-adenosyl-L-methionine</name>
        <dbReference type="ChEBI" id="CHEBI:59789"/>
    </ligand>
</feature>
<dbReference type="UniPathway" id="UPA00989"/>
<evidence type="ECO:0000256" key="5">
    <source>
        <dbReference type="ARBA" id="ARBA00022691"/>
    </source>
</evidence>
<feature type="binding site" evidence="7">
    <location>
        <position position="145"/>
    </location>
    <ligand>
        <name>substrate</name>
    </ligand>
</feature>
<keyword evidence="6 7" id="KW-0819">tRNA processing</keyword>
<keyword evidence="4 7" id="KW-0808">Transferase</keyword>
<evidence type="ECO:0000256" key="6">
    <source>
        <dbReference type="ARBA" id="ARBA00022694"/>
    </source>
</evidence>
<dbReference type="SUPFAM" id="SSF53335">
    <property type="entry name" value="S-adenosyl-L-methionine-dependent methyltransferases"/>
    <property type="match status" value="1"/>
</dbReference>
<feature type="binding site" evidence="7">
    <location>
        <position position="118"/>
    </location>
    <ligand>
        <name>S-adenosyl-L-methionine</name>
        <dbReference type="ChEBI" id="CHEBI:59789"/>
    </ligand>
</feature>
<dbReference type="HOGENOM" id="CLU_050910_0_1_4"/>
<evidence type="ECO:0000256" key="7">
    <source>
        <dbReference type="HAMAP-Rule" id="MF_01057"/>
    </source>
</evidence>
<dbReference type="Pfam" id="PF02390">
    <property type="entry name" value="Methyltransf_4"/>
    <property type="match status" value="1"/>
</dbReference>
<dbReference type="Proteomes" id="UP000009284">
    <property type="component" value="Chromosome"/>
</dbReference>
<comment type="function">
    <text evidence="2 7">Catalyzes the formation of N(7)-methylguanine at position 46 (m7G46) in tRNA.</text>
</comment>
<accession>G4QCG6</accession>
<comment type="catalytic activity">
    <reaction evidence="1 7">
        <text>guanosine(46) in tRNA + S-adenosyl-L-methionine = N(7)-methylguanosine(46) in tRNA + S-adenosyl-L-homocysteine</text>
        <dbReference type="Rhea" id="RHEA:42708"/>
        <dbReference type="Rhea" id="RHEA-COMP:10188"/>
        <dbReference type="Rhea" id="RHEA-COMP:10189"/>
        <dbReference type="ChEBI" id="CHEBI:57856"/>
        <dbReference type="ChEBI" id="CHEBI:59789"/>
        <dbReference type="ChEBI" id="CHEBI:74269"/>
        <dbReference type="ChEBI" id="CHEBI:74480"/>
        <dbReference type="EC" id="2.1.1.33"/>
    </reaction>
</comment>
<dbReference type="EC" id="2.1.1.33" evidence="7"/>
<name>G4QCG6_TAYAM</name>
<dbReference type="EMBL" id="CP003059">
    <property type="protein sequence ID" value="AEP36096.1"/>
    <property type="molecule type" value="Genomic_DNA"/>
</dbReference>
<sequence>MTQKQSNNSIPEEFKRIRSFSSQRNSMTTGQARAIEILGPKWLIPSSDKLLNFEHEFGRIAPTILEIGFGMGETTEKICLAKPDHNFIGVEVFAAGVGAMLMRIRDSNLSNIKLIKEDAYVVLTKMIPLGSLSGVHIFFPDPWHKKRHHKRRLIQDEFVEILCQRLVSGGYIHCATDWEEYAQQMLEVLSKNKSLINQSPYEHGFSDKPSYRPQTKFETRGFRLGHGSWDLVFKKH</sequence>
<dbReference type="HAMAP" id="MF_01057">
    <property type="entry name" value="tRNA_methyltr_TrmB"/>
    <property type="match status" value="1"/>
</dbReference>
<proteinExistence type="inferred from homology"/>
<dbReference type="PANTHER" id="PTHR23417:SF14">
    <property type="entry name" value="PENTACOTRIPEPTIDE-REPEAT REGION OF PRORP DOMAIN-CONTAINING PROTEIN"/>
    <property type="match status" value="1"/>
</dbReference>
<feature type="binding site" evidence="7">
    <location>
        <begin position="215"/>
        <end position="218"/>
    </location>
    <ligand>
        <name>substrate</name>
    </ligand>
</feature>
<feature type="binding site" evidence="7">
    <location>
        <position position="177"/>
    </location>
    <ligand>
        <name>substrate</name>
    </ligand>
</feature>
<evidence type="ECO:0000256" key="2">
    <source>
        <dbReference type="ARBA" id="ARBA00003015"/>
    </source>
</evidence>
<dbReference type="GO" id="GO:0043527">
    <property type="term" value="C:tRNA methyltransferase complex"/>
    <property type="evidence" value="ECO:0007669"/>
    <property type="project" value="TreeGrafter"/>
</dbReference>